<dbReference type="AlphaFoldDB" id="A0AAW2GH32"/>
<accession>A0AAW2GH32</accession>
<protein>
    <submittedName>
        <fullName evidence="1">Uncharacterized protein</fullName>
    </submittedName>
</protein>
<keyword evidence="2" id="KW-1185">Reference proteome</keyword>
<evidence type="ECO:0000313" key="1">
    <source>
        <dbReference type="EMBL" id="KAL0126454.1"/>
    </source>
</evidence>
<gene>
    <name evidence="1" type="ORF">PUN28_005073</name>
</gene>
<sequence length="95" mass="10740">MQVPIHSCSVVRLVASLPRFSRLCTVRRLNCRRFSMGTPRGQKLARGKHHVYIRSRMPAPSSASFFSHFSRLPCLPSPVAFYFASVNAAVRKMAF</sequence>
<dbReference type="Proteomes" id="UP001430953">
    <property type="component" value="Unassembled WGS sequence"/>
</dbReference>
<comment type="caution">
    <text evidence="1">The sequence shown here is derived from an EMBL/GenBank/DDBJ whole genome shotgun (WGS) entry which is preliminary data.</text>
</comment>
<proteinExistence type="predicted"/>
<name>A0AAW2GH32_9HYME</name>
<reference evidence="1 2" key="1">
    <citation type="submission" date="2023-03" db="EMBL/GenBank/DDBJ databases">
        <title>High recombination rates correlate with genetic variation in Cardiocondyla obscurior ants.</title>
        <authorList>
            <person name="Errbii M."/>
        </authorList>
    </citation>
    <scope>NUCLEOTIDE SEQUENCE [LARGE SCALE GENOMIC DNA]</scope>
    <source>
        <strain evidence="1">Alpha-2009</strain>
        <tissue evidence="1">Whole body</tissue>
    </source>
</reference>
<organism evidence="1 2">
    <name type="scientific">Cardiocondyla obscurior</name>
    <dbReference type="NCBI Taxonomy" id="286306"/>
    <lineage>
        <taxon>Eukaryota</taxon>
        <taxon>Metazoa</taxon>
        <taxon>Ecdysozoa</taxon>
        <taxon>Arthropoda</taxon>
        <taxon>Hexapoda</taxon>
        <taxon>Insecta</taxon>
        <taxon>Pterygota</taxon>
        <taxon>Neoptera</taxon>
        <taxon>Endopterygota</taxon>
        <taxon>Hymenoptera</taxon>
        <taxon>Apocrita</taxon>
        <taxon>Aculeata</taxon>
        <taxon>Formicoidea</taxon>
        <taxon>Formicidae</taxon>
        <taxon>Myrmicinae</taxon>
        <taxon>Cardiocondyla</taxon>
    </lineage>
</organism>
<dbReference type="EMBL" id="JADYXP020000004">
    <property type="protein sequence ID" value="KAL0126454.1"/>
    <property type="molecule type" value="Genomic_DNA"/>
</dbReference>
<evidence type="ECO:0000313" key="2">
    <source>
        <dbReference type="Proteomes" id="UP001430953"/>
    </source>
</evidence>